<dbReference type="EMBL" id="KV419420">
    <property type="protein sequence ID" value="KZS90575.1"/>
    <property type="molecule type" value="Genomic_DNA"/>
</dbReference>
<organism evidence="1 2">
    <name type="scientific">Sistotremastrum niveocremeum HHB9708</name>
    <dbReference type="NCBI Taxonomy" id="1314777"/>
    <lineage>
        <taxon>Eukaryota</taxon>
        <taxon>Fungi</taxon>
        <taxon>Dikarya</taxon>
        <taxon>Basidiomycota</taxon>
        <taxon>Agaricomycotina</taxon>
        <taxon>Agaricomycetes</taxon>
        <taxon>Sistotremastrales</taxon>
        <taxon>Sistotremastraceae</taxon>
        <taxon>Sertulicium</taxon>
        <taxon>Sertulicium niveocremeum</taxon>
    </lineage>
</organism>
<sequence length="134" mass="15512">MRRRGNRIYRRPKRRFLYQNLRRWIGRLLCQPGMEDILDRPLVNDDPPVEMKDVWDGKCFREFLGPDGLPFITGPRMPGEGRLMFGLNIDGFNPFGNKQAGKKKSTGAIYLVCFNLPPTSRYLIDNMILIGVIP</sequence>
<protein>
    <submittedName>
        <fullName evidence="1">Uncharacterized protein</fullName>
    </submittedName>
</protein>
<name>A0A164RI00_9AGAM</name>
<dbReference type="AlphaFoldDB" id="A0A164RI00"/>
<evidence type="ECO:0000313" key="1">
    <source>
        <dbReference type="EMBL" id="KZS90575.1"/>
    </source>
</evidence>
<gene>
    <name evidence="1" type="ORF">SISNIDRAFT_415228</name>
</gene>
<keyword evidence="2" id="KW-1185">Reference proteome</keyword>
<reference evidence="1 2" key="1">
    <citation type="journal article" date="2016" name="Mol. Biol. Evol.">
        <title>Comparative Genomics of Early-Diverging Mushroom-Forming Fungi Provides Insights into the Origins of Lignocellulose Decay Capabilities.</title>
        <authorList>
            <person name="Nagy L.G."/>
            <person name="Riley R."/>
            <person name="Tritt A."/>
            <person name="Adam C."/>
            <person name="Daum C."/>
            <person name="Floudas D."/>
            <person name="Sun H."/>
            <person name="Yadav J.S."/>
            <person name="Pangilinan J."/>
            <person name="Larsson K.H."/>
            <person name="Matsuura K."/>
            <person name="Barry K."/>
            <person name="Labutti K."/>
            <person name="Kuo R."/>
            <person name="Ohm R.A."/>
            <person name="Bhattacharya S.S."/>
            <person name="Shirouzu T."/>
            <person name="Yoshinaga Y."/>
            <person name="Martin F.M."/>
            <person name="Grigoriev I.V."/>
            <person name="Hibbett D.S."/>
        </authorList>
    </citation>
    <scope>NUCLEOTIDE SEQUENCE [LARGE SCALE GENOMIC DNA]</scope>
    <source>
        <strain evidence="1 2">HHB9708</strain>
    </source>
</reference>
<dbReference type="Proteomes" id="UP000076722">
    <property type="component" value="Unassembled WGS sequence"/>
</dbReference>
<dbReference type="OrthoDB" id="3253623at2759"/>
<dbReference type="STRING" id="1314777.A0A164RI00"/>
<proteinExistence type="predicted"/>
<evidence type="ECO:0000313" key="2">
    <source>
        <dbReference type="Proteomes" id="UP000076722"/>
    </source>
</evidence>
<feature type="non-terminal residue" evidence="1">
    <location>
        <position position="134"/>
    </location>
</feature>
<accession>A0A164RI00</accession>